<dbReference type="RefSeq" id="WP_156089557.1">
    <property type="nucleotide sequence ID" value="NZ_CP073767.1"/>
</dbReference>
<dbReference type="GO" id="GO:1901135">
    <property type="term" value="P:carbohydrate derivative metabolic process"/>
    <property type="evidence" value="ECO:0007669"/>
    <property type="project" value="InterPro"/>
</dbReference>
<gene>
    <name evidence="1" type="ORF">Daura_09535</name>
</gene>
<evidence type="ECO:0000313" key="2">
    <source>
        <dbReference type="Proteomes" id="UP001058003"/>
    </source>
</evidence>
<dbReference type="InterPro" id="IPR046348">
    <property type="entry name" value="SIS_dom_sf"/>
</dbReference>
<dbReference type="OrthoDB" id="140919at2"/>
<sequence>MPDLLDDVTAAAGLTVFGAAAVADGVDARTATAGQLPEWSPDYDVVPRVTALRAELRAVGLDRVVLAGGGPSARAAEAITRTLGVPLTVLSGTDPHGVAAAVADRLQRTVVVLTSASSTSTPLATDSHRRAYLQAFEHHGIHDLGRRFVFVAVPGSPLATTALEMGAQLFLAQPGALSAFSLVPAGLAGADIGDLVEQAFALAEPPRQRSAPAGFALPSAGFTPALPAARSGGVAPAAPAAVSPAAAGAPGAAAAAGAAVGVPGAGAAVAPGAGPAAAAGGASTGFGGAAASAASEASAGSVAGRFGHPAVALGAALAAAVASGRDKLALAPDGSGIVGLGEWVAELLTAAGSRAVPVVLETPSSWGHEGPDVLSVTTGGALVPGVMPGGGIAPDLAVNGPLGAQLLAWEQALAIAGLVDAAGPPSAAAAGHATPAGFSAAGLNGFSWTADGAASQAGPGSQEGILRVLDVGLPPEVPAFVDGAVEVHRRAEPRGAAGATTLIGVLDEFARTVRPGGTLVVHAHLDRTADAAALALRTGLAGRVARAVTFAWGGAPVQPATGVGVGAGTSAAASIIQITGAVSVDMPVPGRPYTFGDLQAAEAADDRRTLLDRGLPLLHLHLTDRKAGIDQLLAALGG</sequence>
<accession>A0A9Q9IN66</accession>
<keyword evidence="2" id="KW-1185">Reference proteome</keyword>
<dbReference type="Gene3D" id="3.40.50.10490">
    <property type="entry name" value="Glucose-6-phosphate isomerase like protein, domain 1"/>
    <property type="match status" value="1"/>
</dbReference>
<evidence type="ECO:0000313" key="1">
    <source>
        <dbReference type="EMBL" id="UWZ56389.1"/>
    </source>
</evidence>
<reference evidence="1" key="1">
    <citation type="submission" date="2021-04" db="EMBL/GenBank/DDBJ databases">
        <title>Dactylosporangium aurantiacum NRRL B-8018 full assembly.</title>
        <authorList>
            <person name="Hartkoorn R.C."/>
            <person name="Beaudoing E."/>
            <person name="Hot D."/>
        </authorList>
    </citation>
    <scope>NUCLEOTIDE SEQUENCE</scope>
    <source>
        <strain evidence="1">NRRL B-8018</strain>
    </source>
</reference>
<dbReference type="Proteomes" id="UP001058003">
    <property type="component" value="Chromosome"/>
</dbReference>
<organism evidence="1 2">
    <name type="scientific">Dactylosporangium aurantiacum</name>
    <dbReference type="NCBI Taxonomy" id="35754"/>
    <lineage>
        <taxon>Bacteria</taxon>
        <taxon>Bacillati</taxon>
        <taxon>Actinomycetota</taxon>
        <taxon>Actinomycetes</taxon>
        <taxon>Micromonosporales</taxon>
        <taxon>Micromonosporaceae</taxon>
        <taxon>Dactylosporangium</taxon>
    </lineage>
</organism>
<dbReference type="AlphaFoldDB" id="A0A9Q9IN66"/>
<evidence type="ECO:0008006" key="3">
    <source>
        <dbReference type="Google" id="ProtNLM"/>
    </source>
</evidence>
<dbReference type="GO" id="GO:0097367">
    <property type="term" value="F:carbohydrate derivative binding"/>
    <property type="evidence" value="ECO:0007669"/>
    <property type="project" value="InterPro"/>
</dbReference>
<protein>
    <recommendedName>
        <fullName evidence="3">Glucose-6-phosphate isomerase</fullName>
    </recommendedName>
</protein>
<dbReference type="KEGG" id="daur:Daura_09535"/>
<dbReference type="EMBL" id="CP073767">
    <property type="protein sequence ID" value="UWZ56389.1"/>
    <property type="molecule type" value="Genomic_DNA"/>
</dbReference>
<name>A0A9Q9IN66_9ACTN</name>
<proteinExistence type="predicted"/>
<dbReference type="SUPFAM" id="SSF53697">
    <property type="entry name" value="SIS domain"/>
    <property type="match status" value="1"/>
</dbReference>